<dbReference type="EMBL" id="JADIKF010000029">
    <property type="protein sequence ID" value="MBM7128049.1"/>
    <property type="molecule type" value="Genomic_DNA"/>
</dbReference>
<protein>
    <submittedName>
        <fullName evidence="1">CsbD family protein</fullName>
    </submittedName>
</protein>
<accession>A0ABS2KA67</accession>
<evidence type="ECO:0000313" key="2">
    <source>
        <dbReference type="Proteomes" id="UP001430193"/>
    </source>
</evidence>
<dbReference type="InterPro" id="IPR050423">
    <property type="entry name" value="UPF0337_stress_rsp"/>
</dbReference>
<keyword evidence="2" id="KW-1185">Reference proteome</keyword>
<dbReference type="InterPro" id="IPR036629">
    <property type="entry name" value="YjbJ_sf"/>
</dbReference>
<reference evidence="1" key="1">
    <citation type="submission" date="2020-10" db="EMBL/GenBank/DDBJ databases">
        <title>Phylogeny of dyella-like bacteria.</title>
        <authorList>
            <person name="Fu J."/>
        </authorList>
    </citation>
    <scope>NUCLEOTIDE SEQUENCE</scope>
    <source>
        <strain evidence="1">DHON07</strain>
    </source>
</reference>
<dbReference type="Gene3D" id="1.10.1470.10">
    <property type="entry name" value="YjbJ"/>
    <property type="match status" value="1"/>
</dbReference>
<dbReference type="RefSeq" id="WP_204629663.1">
    <property type="nucleotide sequence ID" value="NZ_BSOC01000012.1"/>
</dbReference>
<organism evidence="1 2">
    <name type="scientific">Dyella mobilis</name>
    <dbReference type="NCBI Taxonomy" id="1849582"/>
    <lineage>
        <taxon>Bacteria</taxon>
        <taxon>Pseudomonadati</taxon>
        <taxon>Pseudomonadota</taxon>
        <taxon>Gammaproteobacteria</taxon>
        <taxon>Lysobacterales</taxon>
        <taxon>Rhodanobacteraceae</taxon>
        <taxon>Dyella</taxon>
    </lineage>
</organism>
<proteinExistence type="predicted"/>
<gene>
    <name evidence="1" type="ORF">ISS99_00800</name>
</gene>
<name>A0ABS2KA67_9GAMM</name>
<dbReference type="PANTHER" id="PTHR34977:SF1">
    <property type="entry name" value="UPF0337 PROTEIN YJBJ"/>
    <property type="match status" value="1"/>
</dbReference>
<sequence>MNQDTIRSQWKELAPNIKQHWGKLTEADLQAKEGSMEYLTNRVEKVYGISHSEAEKQVREFENKLSKGTQH</sequence>
<dbReference type="PANTHER" id="PTHR34977">
    <property type="entry name" value="UPF0337 PROTEIN YJBJ"/>
    <property type="match status" value="1"/>
</dbReference>
<evidence type="ECO:0000313" key="1">
    <source>
        <dbReference type="EMBL" id="MBM7128049.1"/>
    </source>
</evidence>
<dbReference type="SUPFAM" id="SSF69047">
    <property type="entry name" value="Hypothetical protein YjbJ"/>
    <property type="match status" value="1"/>
</dbReference>
<comment type="caution">
    <text evidence="1">The sequence shown here is derived from an EMBL/GenBank/DDBJ whole genome shotgun (WGS) entry which is preliminary data.</text>
</comment>
<dbReference type="Proteomes" id="UP001430193">
    <property type="component" value="Unassembled WGS sequence"/>
</dbReference>